<gene>
    <name evidence="1" type="ORF">K7432_016637</name>
</gene>
<comment type="caution">
    <text evidence="1">The sequence shown here is derived from an EMBL/GenBank/DDBJ whole genome shotgun (WGS) entry which is preliminary data.</text>
</comment>
<sequence length="98" mass="11151">MYTTGEPCAMCQGAIMFSRLGRMVYASSIATITKYGRGQIQIPSWEITNRSPKEHFVDTEIVPNVLREQTDKWFKWQFDPQAPCPSGCQRQNGTCTDI</sequence>
<dbReference type="Gene3D" id="3.40.140.10">
    <property type="entry name" value="Cytidine Deaminase, domain 2"/>
    <property type="match status" value="1"/>
</dbReference>
<evidence type="ECO:0000313" key="2">
    <source>
        <dbReference type="Proteomes" id="UP001479436"/>
    </source>
</evidence>
<dbReference type="SUPFAM" id="SSF53927">
    <property type="entry name" value="Cytidine deaminase-like"/>
    <property type="match status" value="1"/>
</dbReference>
<dbReference type="InterPro" id="IPR016193">
    <property type="entry name" value="Cytidine_deaminase-like"/>
</dbReference>
<keyword evidence="2" id="KW-1185">Reference proteome</keyword>
<dbReference type="EMBL" id="JASJQH010009758">
    <property type="protein sequence ID" value="KAK9675119.1"/>
    <property type="molecule type" value="Genomic_DNA"/>
</dbReference>
<reference evidence="1 2" key="1">
    <citation type="submission" date="2023-04" db="EMBL/GenBank/DDBJ databases">
        <title>Genome of Basidiobolus ranarum AG-B5.</title>
        <authorList>
            <person name="Stajich J.E."/>
            <person name="Carter-House D."/>
            <person name="Gryganskyi A."/>
        </authorList>
    </citation>
    <scope>NUCLEOTIDE SEQUENCE [LARGE SCALE GENOMIC DNA]</scope>
    <source>
        <strain evidence="1 2">AG-B5</strain>
    </source>
</reference>
<accession>A0ABR2VLC2</accession>
<proteinExistence type="predicted"/>
<name>A0ABR2VLC2_9FUNG</name>
<protein>
    <recommendedName>
        <fullName evidence="3">CMP/dCMP-type deaminase domain-containing protein</fullName>
    </recommendedName>
</protein>
<evidence type="ECO:0000313" key="1">
    <source>
        <dbReference type="EMBL" id="KAK9675119.1"/>
    </source>
</evidence>
<organism evidence="1 2">
    <name type="scientific">Basidiobolus ranarum</name>
    <dbReference type="NCBI Taxonomy" id="34480"/>
    <lineage>
        <taxon>Eukaryota</taxon>
        <taxon>Fungi</taxon>
        <taxon>Fungi incertae sedis</taxon>
        <taxon>Zoopagomycota</taxon>
        <taxon>Entomophthoromycotina</taxon>
        <taxon>Basidiobolomycetes</taxon>
        <taxon>Basidiobolales</taxon>
        <taxon>Basidiobolaceae</taxon>
        <taxon>Basidiobolus</taxon>
    </lineage>
</organism>
<evidence type="ECO:0008006" key="3">
    <source>
        <dbReference type="Google" id="ProtNLM"/>
    </source>
</evidence>
<dbReference type="Proteomes" id="UP001479436">
    <property type="component" value="Unassembled WGS sequence"/>
</dbReference>